<keyword evidence="2" id="KW-1185">Reference proteome</keyword>
<dbReference type="Proteomes" id="UP001596353">
    <property type="component" value="Unassembled WGS sequence"/>
</dbReference>
<gene>
    <name evidence="1" type="ORF">ACFQFQ_17585</name>
</gene>
<accession>A0ABW2B566</accession>
<protein>
    <submittedName>
        <fullName evidence="1">Uncharacterized protein</fullName>
    </submittedName>
</protein>
<comment type="caution">
    <text evidence="1">The sequence shown here is derived from an EMBL/GenBank/DDBJ whole genome shotgun (WGS) entry which is preliminary data.</text>
</comment>
<name>A0ABW2B566_9RHOB</name>
<proteinExistence type="predicted"/>
<dbReference type="EMBL" id="JBHSWG010000001">
    <property type="protein sequence ID" value="MFC6760885.1"/>
    <property type="molecule type" value="Genomic_DNA"/>
</dbReference>
<evidence type="ECO:0000313" key="2">
    <source>
        <dbReference type="Proteomes" id="UP001596353"/>
    </source>
</evidence>
<reference evidence="2" key="1">
    <citation type="journal article" date="2019" name="Int. J. Syst. Evol. Microbiol.">
        <title>The Global Catalogue of Microorganisms (GCM) 10K type strain sequencing project: providing services to taxonomists for standard genome sequencing and annotation.</title>
        <authorList>
            <consortium name="The Broad Institute Genomics Platform"/>
            <consortium name="The Broad Institute Genome Sequencing Center for Infectious Disease"/>
            <person name="Wu L."/>
            <person name="Ma J."/>
        </authorList>
    </citation>
    <scope>NUCLEOTIDE SEQUENCE [LARGE SCALE GENOMIC DNA]</scope>
    <source>
        <strain evidence="2">CCUG 66188</strain>
    </source>
</reference>
<evidence type="ECO:0000313" key="1">
    <source>
        <dbReference type="EMBL" id="MFC6760885.1"/>
    </source>
</evidence>
<organism evidence="1 2">
    <name type="scientific">Sulfitobacter porphyrae</name>
    <dbReference type="NCBI Taxonomy" id="1246864"/>
    <lineage>
        <taxon>Bacteria</taxon>
        <taxon>Pseudomonadati</taxon>
        <taxon>Pseudomonadota</taxon>
        <taxon>Alphaproteobacteria</taxon>
        <taxon>Rhodobacterales</taxon>
        <taxon>Roseobacteraceae</taxon>
        <taxon>Sulfitobacter</taxon>
    </lineage>
</organism>
<sequence>MREQPMETMFGRIVDVAPLTGRIDKFRIAAQIGDTLDMSGAACASGRVTHNCVIRARPARLTRDI</sequence>